<dbReference type="PANTHER" id="PTHR42945">
    <property type="entry name" value="HISTIDINE BIOSYNTHESIS BIFUNCTIONAL PROTEIN"/>
    <property type="match status" value="1"/>
</dbReference>
<dbReference type="GO" id="GO:0004635">
    <property type="term" value="F:phosphoribosyl-AMP cyclohydrolase activity"/>
    <property type="evidence" value="ECO:0007669"/>
    <property type="project" value="UniProtKB-UniRule"/>
</dbReference>
<feature type="binding site" evidence="7">
    <location>
        <position position="92"/>
    </location>
    <ligand>
        <name>Mg(2+)</name>
        <dbReference type="ChEBI" id="CHEBI:18420"/>
    </ligand>
</feature>
<comment type="caution">
    <text evidence="9">The sequence shown here is derived from an EMBL/GenBank/DDBJ whole genome shotgun (WGS) entry which is preliminary data.</text>
</comment>
<dbReference type="GO" id="GO:0005737">
    <property type="term" value="C:cytoplasm"/>
    <property type="evidence" value="ECO:0007669"/>
    <property type="project" value="UniProtKB-SubCell"/>
</dbReference>
<comment type="catalytic activity">
    <reaction evidence="1 7">
        <text>1-(5-phospho-beta-D-ribosyl)-5'-AMP + H2O = 1-(5-phospho-beta-D-ribosyl)-5-[(5-phospho-beta-D-ribosylamino)methylideneamino]imidazole-4-carboxamide</text>
        <dbReference type="Rhea" id="RHEA:20049"/>
        <dbReference type="ChEBI" id="CHEBI:15377"/>
        <dbReference type="ChEBI" id="CHEBI:58435"/>
        <dbReference type="ChEBI" id="CHEBI:59457"/>
        <dbReference type="EC" id="3.5.4.19"/>
    </reaction>
</comment>
<comment type="cofactor">
    <cofactor evidence="7">
        <name>Mg(2+)</name>
        <dbReference type="ChEBI" id="CHEBI:18420"/>
    </cofactor>
    <text evidence="7">Binds 1 Mg(2+) ion per subunit.</text>
</comment>
<dbReference type="NCBIfam" id="NF000768">
    <property type="entry name" value="PRK00051.1"/>
    <property type="match status" value="1"/>
</dbReference>
<evidence type="ECO:0000256" key="7">
    <source>
        <dbReference type="HAMAP-Rule" id="MF_01021"/>
    </source>
</evidence>
<dbReference type="InterPro" id="IPR026660">
    <property type="entry name" value="PRA-CH"/>
</dbReference>
<comment type="subcellular location">
    <subcellularLocation>
        <location evidence="7">Cytoplasm</location>
    </subcellularLocation>
</comment>
<keyword evidence="7" id="KW-0862">Zinc</keyword>
<keyword evidence="5 7" id="KW-0378">Hydrolase</keyword>
<name>A0A7C4D0U3_9CREN</name>
<dbReference type="FunFam" id="3.10.20.810:FF:000001">
    <property type="entry name" value="Histidine biosynthesis bifunctional protein HisIE"/>
    <property type="match status" value="1"/>
</dbReference>
<dbReference type="GO" id="GO:0008270">
    <property type="term" value="F:zinc ion binding"/>
    <property type="evidence" value="ECO:0007669"/>
    <property type="project" value="UniProtKB-UniRule"/>
</dbReference>
<reference evidence="9" key="1">
    <citation type="journal article" date="2020" name="mSystems">
        <title>Genome- and Community-Level Interaction Insights into Carbon Utilization and Element Cycling Functions of Hydrothermarchaeota in Hydrothermal Sediment.</title>
        <authorList>
            <person name="Zhou Z."/>
            <person name="Liu Y."/>
            <person name="Xu W."/>
            <person name="Pan J."/>
            <person name="Luo Z.H."/>
            <person name="Li M."/>
        </authorList>
    </citation>
    <scope>NUCLEOTIDE SEQUENCE [LARGE SCALE GENOMIC DNA]</scope>
    <source>
        <strain evidence="9">SpSt-658</strain>
    </source>
</reference>
<dbReference type="SUPFAM" id="SSF141734">
    <property type="entry name" value="HisI-like"/>
    <property type="match status" value="1"/>
</dbReference>
<dbReference type="GO" id="GO:0000287">
    <property type="term" value="F:magnesium ion binding"/>
    <property type="evidence" value="ECO:0007669"/>
    <property type="project" value="UniProtKB-UniRule"/>
</dbReference>
<feature type="binding site" evidence="7">
    <location>
        <position position="94"/>
    </location>
    <ligand>
        <name>Mg(2+)</name>
        <dbReference type="ChEBI" id="CHEBI:18420"/>
    </ligand>
</feature>
<dbReference type="UniPathway" id="UPA00031">
    <property type="reaction ID" value="UER00008"/>
</dbReference>
<comment type="subunit">
    <text evidence="7">Homodimer.</text>
</comment>
<dbReference type="Pfam" id="PF01502">
    <property type="entry name" value="PRA-CH"/>
    <property type="match status" value="1"/>
</dbReference>
<evidence type="ECO:0000256" key="5">
    <source>
        <dbReference type="ARBA" id="ARBA00022801"/>
    </source>
</evidence>
<evidence type="ECO:0000256" key="2">
    <source>
        <dbReference type="ARBA" id="ARBA00005169"/>
    </source>
</evidence>
<keyword evidence="6 7" id="KW-0368">Histidine biosynthesis</keyword>
<proteinExistence type="inferred from homology"/>
<keyword evidence="4 7" id="KW-0028">Amino-acid biosynthesis</keyword>
<keyword evidence="3 7" id="KW-0963">Cytoplasm</keyword>
<feature type="binding site" evidence="7">
    <location>
        <position position="114"/>
    </location>
    <ligand>
        <name>Zn(2+)</name>
        <dbReference type="ChEBI" id="CHEBI:29105"/>
        <note>ligand shared between dimeric partners</note>
    </ligand>
</feature>
<organism evidence="9">
    <name type="scientific">Ignisphaera aggregans</name>
    <dbReference type="NCBI Taxonomy" id="334771"/>
    <lineage>
        <taxon>Archaea</taxon>
        <taxon>Thermoproteota</taxon>
        <taxon>Thermoprotei</taxon>
        <taxon>Desulfurococcales</taxon>
        <taxon>Desulfurococcaceae</taxon>
        <taxon>Ignisphaera</taxon>
    </lineage>
</organism>
<evidence type="ECO:0000256" key="1">
    <source>
        <dbReference type="ARBA" id="ARBA00000024"/>
    </source>
</evidence>
<evidence type="ECO:0000256" key="3">
    <source>
        <dbReference type="ARBA" id="ARBA00022490"/>
    </source>
</evidence>
<comment type="pathway">
    <text evidence="2 7">Amino-acid biosynthesis; L-histidine biosynthesis; L-histidine from 5-phospho-alpha-D-ribose 1-diphosphate: step 3/9.</text>
</comment>
<gene>
    <name evidence="7 9" type="primary">hisI</name>
    <name evidence="9" type="ORF">ENU31_01775</name>
</gene>
<comment type="similarity">
    <text evidence="7">Belongs to the PRA-CH family.</text>
</comment>
<sequence>MDKEIVIFSRERAEEIVNKLRFRYEQNTVIAVVQDIDTKDVLMVGHMNREALIKTLTTGYLHLWSISRNKIWLKGETSGNYQIVVDIKVDCDKDAIVVLVRSLGPICHTGNRTCFYRNIADVVAEPS</sequence>
<evidence type="ECO:0000313" key="9">
    <source>
        <dbReference type="EMBL" id="HGM07128.1"/>
    </source>
</evidence>
<keyword evidence="7" id="KW-0460">Magnesium</keyword>
<evidence type="ECO:0000259" key="8">
    <source>
        <dbReference type="Pfam" id="PF01502"/>
    </source>
</evidence>
<dbReference type="PANTHER" id="PTHR42945:SF1">
    <property type="entry name" value="HISTIDINE BIOSYNTHESIS BIFUNCTIONAL PROTEIN HIS7"/>
    <property type="match status" value="1"/>
</dbReference>
<protein>
    <recommendedName>
        <fullName evidence="7">Phosphoribosyl-AMP cyclohydrolase</fullName>
        <shortName evidence="7">PRA-CH</shortName>
        <ecNumber evidence="7">3.5.4.19</ecNumber>
    </recommendedName>
</protein>
<feature type="domain" description="Phosphoribosyl-AMP cyclohydrolase" evidence="8">
    <location>
        <begin position="43"/>
        <end position="116"/>
    </location>
</feature>
<dbReference type="Gene3D" id="3.10.20.810">
    <property type="entry name" value="Phosphoribosyl-AMP cyclohydrolase"/>
    <property type="match status" value="1"/>
</dbReference>
<dbReference type="GO" id="GO:0004636">
    <property type="term" value="F:phosphoribosyl-ATP diphosphatase activity"/>
    <property type="evidence" value="ECO:0007669"/>
    <property type="project" value="UniProtKB-ARBA"/>
</dbReference>
<dbReference type="InterPro" id="IPR002496">
    <property type="entry name" value="PRib_AMP_CycHydrolase_dom"/>
</dbReference>
<dbReference type="EC" id="3.5.4.19" evidence="7"/>
<comment type="cofactor">
    <cofactor evidence="7">
        <name>Zn(2+)</name>
        <dbReference type="ChEBI" id="CHEBI:29105"/>
    </cofactor>
    <text evidence="7">Binds 1 zinc ion per subunit.</text>
</comment>
<evidence type="ECO:0000256" key="6">
    <source>
        <dbReference type="ARBA" id="ARBA00023102"/>
    </source>
</evidence>
<accession>A0A7C4D0U3</accession>
<comment type="function">
    <text evidence="7">Catalyzes the hydrolysis of the adenine ring of phosphoribosyl-AMP.</text>
</comment>
<keyword evidence="7" id="KW-0479">Metal-binding</keyword>
<dbReference type="HAMAP" id="MF_01021">
    <property type="entry name" value="HisI"/>
    <property type="match status" value="1"/>
</dbReference>
<dbReference type="EMBL" id="DTCA01000058">
    <property type="protein sequence ID" value="HGM07128.1"/>
    <property type="molecule type" value="Genomic_DNA"/>
</dbReference>
<dbReference type="GO" id="GO:0000105">
    <property type="term" value="P:L-histidine biosynthetic process"/>
    <property type="evidence" value="ECO:0007669"/>
    <property type="project" value="UniProtKB-UniRule"/>
</dbReference>
<dbReference type="InterPro" id="IPR038019">
    <property type="entry name" value="PRib_AMP_CycHydrolase_sf"/>
</dbReference>
<evidence type="ECO:0000256" key="4">
    <source>
        <dbReference type="ARBA" id="ARBA00022605"/>
    </source>
</evidence>
<dbReference type="AlphaFoldDB" id="A0A7C4D0U3"/>
<feature type="binding site" evidence="7">
    <location>
        <position position="107"/>
    </location>
    <ligand>
        <name>Zn(2+)</name>
        <dbReference type="ChEBI" id="CHEBI:29105"/>
        <note>ligand shared between dimeric partners</note>
    </ligand>
</feature>
<feature type="binding site" evidence="7">
    <location>
        <position position="90"/>
    </location>
    <ligand>
        <name>Mg(2+)</name>
        <dbReference type="ChEBI" id="CHEBI:18420"/>
    </ligand>
</feature>
<feature type="binding site" evidence="7">
    <location>
        <position position="91"/>
    </location>
    <ligand>
        <name>Zn(2+)</name>
        <dbReference type="ChEBI" id="CHEBI:29105"/>
        <note>ligand shared between dimeric partners</note>
    </ligand>
</feature>